<keyword evidence="3" id="KW-0234">DNA repair</keyword>
<dbReference type="SUPFAM" id="SSF52141">
    <property type="entry name" value="Uracil-DNA glycosylase-like"/>
    <property type="match status" value="1"/>
</dbReference>
<dbReference type="Gene3D" id="3.40.470.10">
    <property type="entry name" value="Uracil-DNA glycosylase-like domain"/>
    <property type="match status" value="1"/>
</dbReference>
<evidence type="ECO:0000259" key="4">
    <source>
        <dbReference type="Pfam" id="PF03167"/>
    </source>
</evidence>
<dbReference type="InterPro" id="IPR005122">
    <property type="entry name" value="Uracil-DNA_glycosylase-like"/>
</dbReference>
<dbReference type="RefSeq" id="WP_315607671.1">
    <property type="nucleotide sequence ID" value="NZ_CP130318.1"/>
</dbReference>
<dbReference type="GO" id="GO:0006285">
    <property type="term" value="P:base-excision repair, AP site formation"/>
    <property type="evidence" value="ECO:0007669"/>
    <property type="project" value="InterPro"/>
</dbReference>
<dbReference type="AlphaFoldDB" id="A0AA96LIJ2"/>
<keyword evidence="2 5" id="KW-0378">Hydrolase</keyword>
<keyword evidence="5" id="KW-0326">Glycosidase</keyword>
<dbReference type="Proteomes" id="UP001305702">
    <property type="component" value="Chromosome"/>
</dbReference>
<dbReference type="PANTHER" id="PTHR12159:SF9">
    <property type="entry name" value="G_T MISMATCH-SPECIFIC THYMINE DNA GLYCOSYLASE"/>
    <property type="match status" value="1"/>
</dbReference>
<dbReference type="GO" id="GO:0008263">
    <property type="term" value="F:pyrimidine-specific mismatch base pair DNA N-glycosylase activity"/>
    <property type="evidence" value="ECO:0007669"/>
    <property type="project" value="TreeGrafter"/>
</dbReference>
<dbReference type="PANTHER" id="PTHR12159">
    <property type="entry name" value="G/T AND G/U MISMATCH-SPECIFIC DNA GLYCOSYLASE"/>
    <property type="match status" value="1"/>
</dbReference>
<evidence type="ECO:0000256" key="2">
    <source>
        <dbReference type="ARBA" id="ARBA00022801"/>
    </source>
</evidence>
<sequence>MTDAHAPVPDHIRPGLRVLFIGFNPSLRSGETGHNYANPNNRFWRILQGSGLTPRLYRPEEDGDLLELGYGFTNIVARPTRAADEITREEYREGRSLLRRKLEKAKPRVACYVGKGVYEEFRGSRGRIPWGFQEEETVNGVKDFVAPSSSGLVRMKLEEMIDIYKELEAYLNG</sequence>
<keyword evidence="1" id="KW-0227">DNA damage</keyword>
<evidence type="ECO:0000256" key="1">
    <source>
        <dbReference type="ARBA" id="ARBA00022763"/>
    </source>
</evidence>
<dbReference type="Pfam" id="PF03167">
    <property type="entry name" value="UDG"/>
    <property type="match status" value="1"/>
</dbReference>
<dbReference type="EMBL" id="CP130318">
    <property type="protein sequence ID" value="WNQ13890.1"/>
    <property type="molecule type" value="Genomic_DNA"/>
</dbReference>
<name>A0AA96LIJ2_9BACL</name>
<evidence type="ECO:0000256" key="3">
    <source>
        <dbReference type="ARBA" id="ARBA00023204"/>
    </source>
</evidence>
<accession>A0AA96LIJ2</accession>
<dbReference type="InterPro" id="IPR015637">
    <property type="entry name" value="MUG/TDG"/>
</dbReference>
<feature type="domain" description="Uracil-DNA glycosylase-like" evidence="4">
    <location>
        <begin position="9"/>
        <end position="164"/>
    </location>
</feature>
<proteinExistence type="predicted"/>
<reference evidence="5 6" key="1">
    <citation type="submission" date="2022-02" db="EMBL/GenBank/DDBJ databases">
        <title>Paenibacillus sp. MBLB1776 Whole Genome Shotgun Sequencing.</title>
        <authorList>
            <person name="Hwang C.Y."/>
            <person name="Cho E.-S."/>
            <person name="Seo M.-J."/>
        </authorList>
    </citation>
    <scope>NUCLEOTIDE SEQUENCE [LARGE SCALE GENOMIC DNA]</scope>
    <source>
        <strain evidence="5 6">MBLB1776</strain>
    </source>
</reference>
<gene>
    <name evidence="5" type="ORF">MJA45_13000</name>
</gene>
<organism evidence="5 6">
    <name type="scientific">Paenibacillus aurantius</name>
    <dbReference type="NCBI Taxonomy" id="2918900"/>
    <lineage>
        <taxon>Bacteria</taxon>
        <taxon>Bacillati</taxon>
        <taxon>Bacillota</taxon>
        <taxon>Bacilli</taxon>
        <taxon>Bacillales</taxon>
        <taxon>Paenibacillaceae</taxon>
        <taxon>Paenibacillus</taxon>
    </lineage>
</organism>
<keyword evidence="6" id="KW-1185">Reference proteome</keyword>
<evidence type="ECO:0000313" key="6">
    <source>
        <dbReference type="Proteomes" id="UP001305702"/>
    </source>
</evidence>
<dbReference type="CDD" id="cd10028">
    <property type="entry name" value="UDG-F2_TDG_MUG"/>
    <property type="match status" value="1"/>
</dbReference>
<evidence type="ECO:0000313" key="5">
    <source>
        <dbReference type="EMBL" id="WNQ13890.1"/>
    </source>
</evidence>
<dbReference type="GO" id="GO:0004844">
    <property type="term" value="F:uracil DNA N-glycosylase activity"/>
    <property type="evidence" value="ECO:0007669"/>
    <property type="project" value="TreeGrafter"/>
</dbReference>
<protein>
    <submittedName>
        <fullName evidence="5">Mismatch-specific DNA-glycosylase</fullName>
        <ecNumber evidence="5">3.2.2.-</ecNumber>
    </submittedName>
</protein>
<dbReference type="InterPro" id="IPR036895">
    <property type="entry name" value="Uracil-DNA_glycosylase-like_sf"/>
</dbReference>
<dbReference type="KEGG" id="paun:MJA45_13000"/>
<dbReference type="EC" id="3.2.2.-" evidence="5"/>